<dbReference type="GO" id="GO:0043047">
    <property type="term" value="F:single-stranded telomeric DNA binding"/>
    <property type="evidence" value="ECO:0007669"/>
    <property type="project" value="TreeGrafter"/>
</dbReference>
<dbReference type="InterPro" id="IPR013134">
    <property type="entry name" value="Zn_hook_RAD50"/>
</dbReference>
<evidence type="ECO:0000256" key="10">
    <source>
        <dbReference type="ARBA" id="ARBA00022801"/>
    </source>
</evidence>
<dbReference type="GO" id="GO:0006302">
    <property type="term" value="P:double-strand break repair"/>
    <property type="evidence" value="ECO:0007669"/>
    <property type="project" value="InterPro"/>
</dbReference>
<gene>
    <name evidence="24" type="ORF">ACA1_063900</name>
</gene>
<feature type="binding site" evidence="21">
    <location>
        <position position="703"/>
    </location>
    <ligand>
        <name>Zn(2+)</name>
        <dbReference type="ChEBI" id="CHEBI:29105"/>
    </ligand>
</feature>
<dbReference type="OMA" id="FSDYYYR"/>
<keyword evidence="15" id="KW-0234">DNA repair</keyword>
<evidence type="ECO:0000256" key="7">
    <source>
        <dbReference type="ARBA" id="ARBA00022723"/>
    </source>
</evidence>
<evidence type="ECO:0000256" key="3">
    <source>
        <dbReference type="ARBA" id="ARBA00004286"/>
    </source>
</evidence>
<evidence type="ECO:0000256" key="17">
    <source>
        <dbReference type="ARBA" id="ARBA00023254"/>
    </source>
</evidence>
<keyword evidence="11 21" id="KW-0862">Zinc</keyword>
<evidence type="ECO:0000256" key="2">
    <source>
        <dbReference type="ARBA" id="ARBA00004123"/>
    </source>
</evidence>
<keyword evidence="17" id="KW-0469">Meiosis</keyword>
<keyword evidence="6" id="KW-0158">Chromosome</keyword>
<dbReference type="InterPro" id="IPR027417">
    <property type="entry name" value="P-loop_NTPase"/>
</dbReference>
<evidence type="ECO:0000256" key="22">
    <source>
        <dbReference type="SAM" id="Coils"/>
    </source>
</evidence>
<feature type="binding site" evidence="21">
    <location>
        <position position="700"/>
    </location>
    <ligand>
        <name>Zn(2+)</name>
        <dbReference type="ChEBI" id="CHEBI:29105"/>
    </ligand>
</feature>
<evidence type="ECO:0000313" key="25">
    <source>
        <dbReference type="Proteomes" id="UP000011083"/>
    </source>
</evidence>
<name>L8GZV8_ACACF</name>
<dbReference type="FunFam" id="3.40.50.300:FF:000947">
    <property type="entry name" value="DNA repair protein RAD50"/>
    <property type="match status" value="1"/>
</dbReference>
<evidence type="ECO:0000256" key="9">
    <source>
        <dbReference type="ARBA" id="ARBA00022763"/>
    </source>
</evidence>
<organism evidence="24 25">
    <name type="scientific">Acanthamoeba castellanii (strain ATCC 30010 / Neff)</name>
    <dbReference type="NCBI Taxonomy" id="1257118"/>
    <lineage>
        <taxon>Eukaryota</taxon>
        <taxon>Amoebozoa</taxon>
        <taxon>Discosea</taxon>
        <taxon>Longamoebia</taxon>
        <taxon>Centramoebida</taxon>
        <taxon>Acanthamoebidae</taxon>
        <taxon>Acanthamoeba</taxon>
    </lineage>
</organism>
<evidence type="ECO:0000256" key="15">
    <source>
        <dbReference type="ARBA" id="ARBA00023204"/>
    </source>
</evidence>
<dbReference type="OrthoDB" id="30926at2759"/>
<dbReference type="GeneID" id="14917949"/>
<dbReference type="EMBL" id="KB007974">
    <property type="protein sequence ID" value="ELR17626.1"/>
    <property type="molecule type" value="Genomic_DNA"/>
</dbReference>
<evidence type="ECO:0000256" key="13">
    <source>
        <dbReference type="ARBA" id="ARBA00022842"/>
    </source>
</evidence>
<evidence type="ECO:0000256" key="4">
    <source>
        <dbReference type="ARBA" id="ARBA00009439"/>
    </source>
</evidence>
<keyword evidence="18" id="KW-0131">Cell cycle</keyword>
<keyword evidence="12" id="KW-0067">ATP-binding</keyword>
<comment type="cofactor">
    <cofactor evidence="1">
        <name>Zn(2+)</name>
        <dbReference type="ChEBI" id="CHEBI:29105"/>
    </cofactor>
</comment>
<feature type="coiled-coil region" evidence="22">
    <location>
        <begin position="1043"/>
        <end position="1070"/>
    </location>
</feature>
<keyword evidence="14 22" id="KW-0175">Coiled coil</keyword>
<keyword evidence="9" id="KW-0227">DNA damage</keyword>
<keyword evidence="8" id="KW-0547">Nucleotide-binding</keyword>
<dbReference type="PANTHER" id="PTHR18867:SF12">
    <property type="entry name" value="DNA REPAIR PROTEIN RAD50"/>
    <property type="match status" value="1"/>
</dbReference>
<evidence type="ECO:0000256" key="5">
    <source>
        <dbReference type="ARBA" id="ARBA00017893"/>
    </source>
</evidence>
<dbReference type="VEuPathDB" id="AmoebaDB:ACA1_063900"/>
<dbReference type="GO" id="GO:0046872">
    <property type="term" value="F:metal ion binding"/>
    <property type="evidence" value="ECO:0007669"/>
    <property type="project" value="UniProtKB-UniRule"/>
</dbReference>
<evidence type="ECO:0000256" key="19">
    <source>
        <dbReference type="ARBA" id="ARBA00049360"/>
    </source>
</evidence>
<comment type="subunit">
    <text evidence="20">Component of the MRN complex composed of two heterodimers RAD50 and MRE11 associated with a single NBS1.</text>
</comment>
<dbReference type="GO" id="GO:0003691">
    <property type="term" value="F:double-stranded telomeric DNA binding"/>
    <property type="evidence" value="ECO:0007669"/>
    <property type="project" value="TreeGrafter"/>
</dbReference>
<feature type="coiled-coil region" evidence="22">
    <location>
        <begin position="438"/>
        <end position="547"/>
    </location>
</feature>
<evidence type="ECO:0000313" key="24">
    <source>
        <dbReference type="EMBL" id="ELR17626.1"/>
    </source>
</evidence>
<feature type="domain" description="Zinc-hook" evidence="23">
    <location>
        <begin position="656"/>
        <end position="752"/>
    </location>
</feature>
<protein>
    <recommendedName>
        <fullName evidence="5">DNA repair protein RAD50</fullName>
    </recommendedName>
</protein>
<evidence type="ECO:0000256" key="12">
    <source>
        <dbReference type="ARBA" id="ARBA00022840"/>
    </source>
</evidence>
<dbReference type="InterPro" id="IPR038729">
    <property type="entry name" value="Rad50/SbcC_AAA"/>
</dbReference>
<keyword evidence="25" id="KW-1185">Reference proteome</keyword>
<evidence type="ECO:0000256" key="1">
    <source>
        <dbReference type="ARBA" id="ARBA00001947"/>
    </source>
</evidence>
<dbReference type="Proteomes" id="UP000011083">
    <property type="component" value="Unassembled WGS sequence"/>
</dbReference>
<keyword evidence="7 21" id="KW-0479">Metal-binding</keyword>
<dbReference type="GO" id="GO:0005524">
    <property type="term" value="F:ATP binding"/>
    <property type="evidence" value="ECO:0007669"/>
    <property type="project" value="UniProtKB-KW"/>
</dbReference>
<keyword evidence="13" id="KW-0460">Magnesium</keyword>
<sequence length="1320" mass="151945">MTTIDKLLIQGIRSFSPQNRNIIEFYKPLTLIVGHNGAGKTTIIECLKYATTGNMPPGAKNGQAFIHDPKVAGEREVKAQIKLRFRNVNGKPIVCTRSLQLTQQANDKKVCKTLESALQTYNAAGEKVSQSFRCADLDREIPELVGVSRPILENVIFCHQEESNWPLSETSVLKKKFDEIFAATRYTKALEAIKKHRKEQAQQIKECKLRLENLQNQKDHAHQIQRELKSKLEFQAKANEEMAALQREIDEQEKLLTELKRKFNSINTLMTEIKQLKAVRQQMVNENQKTYAELKQEFEESDEELLSLAASFNEEMESRRQAENALEGKLEKLHRSKNQHDAALFSINEQMSSIKSAIEARSPCRSYDTRSSGPRRKTILAERDSLILEFIDYYGLQDFDKPPYSEAKMTKFLETTKKLLNAIMQKTMKLKEENVASAKNFSDVLNRLQSEQSTLEAQMTQKRSQLRANENKLKQLESEIKAKRALHSSLGALEAQMQSEQEALEQAKKEAGLEELAREIGDLMQQRKQVETGMNSLRELMRKLNLQADARAKLNVKKSQQREREETYRARYQSKQADFEAVLGQAVNIEALKPALGKSIAAKREEVAATRSRLEGVKMKASSLVGEEKSIKSRLAQLERQLQAKREEIKVIGEDDRPLPVLIKEAEKKVENVRKDVLMIQSAELIYQNFIELARENQECPLCDRGIHGDALKKMLDQMQSTIDNVPTSLQENKQLLTEQETLYEQLCGLLPTWQDITRLKDTEVPQIQQRLSAIQQSMTELNSEIKESTLRLEKLQAEEAKASALMSDAEAILRHYKDFTVLSEQIRAEESTLLQSSSDMRTVEEVDKEYSTLKEKSQELLEASERAQKEQQARQDNIRRLESCVFELKDKLLQSKGSYDSIALLQRNMAEIENSSKTLQQEIRGAEEGLAVKLGEREEVLAQKNQTEAENEAKMNEVVNERQLFQERLAFIETLQKQISGKNLEELMTDEEKLAKKKQETEARIVAINEDVKKGNDTLLEIRESLATSDIFKRNIDDNIRYRKQKADLEKLNTRVKKKEEEAQLENTESVEFDMDRLTSTTEQKKRKLNQLIGKRDTFTSQIKEHHKELAKPIYKDIDDQFRQMLIKVKTTEMATSDLEKYYHALNKALMKYHQVKMEEINKILRELWQHTYKGQDIDTIEIRADVDPTKEGGKSSYNYRVIMVKGDTELDMRGRCSAGQKVLASLVIRLALAETFCLNCGILALDEPTTNLDRYNVESFANALVNIIASRSQQRNFQLIIITHDEEFVQLLGRSEHADYYWRVSKDIKYVRGQDSYE</sequence>
<dbReference type="GO" id="GO:0051880">
    <property type="term" value="F:G-quadruplex DNA binding"/>
    <property type="evidence" value="ECO:0007669"/>
    <property type="project" value="TreeGrafter"/>
</dbReference>
<feature type="coiled-coil region" evidence="22">
    <location>
        <begin position="844"/>
        <end position="875"/>
    </location>
</feature>
<dbReference type="GO" id="GO:0007004">
    <property type="term" value="P:telomere maintenance via telomerase"/>
    <property type="evidence" value="ECO:0007669"/>
    <property type="project" value="TreeGrafter"/>
</dbReference>
<dbReference type="SUPFAM" id="SSF75712">
    <property type="entry name" value="Rad50 coiled-coil Zn hook"/>
    <property type="match status" value="1"/>
</dbReference>
<feature type="coiled-coil region" evidence="22">
    <location>
        <begin position="903"/>
        <end position="1012"/>
    </location>
</feature>
<evidence type="ECO:0000256" key="8">
    <source>
        <dbReference type="ARBA" id="ARBA00022741"/>
    </source>
</evidence>
<keyword evidence="16" id="KW-0539">Nucleus</keyword>
<evidence type="ECO:0000256" key="16">
    <source>
        <dbReference type="ARBA" id="ARBA00023242"/>
    </source>
</evidence>
<dbReference type="KEGG" id="acan:ACA1_063900"/>
<evidence type="ECO:0000256" key="20">
    <source>
        <dbReference type="ARBA" id="ARBA00064981"/>
    </source>
</evidence>
<feature type="coiled-coil region" evidence="22">
    <location>
        <begin position="779"/>
        <end position="813"/>
    </location>
</feature>
<evidence type="ECO:0000259" key="23">
    <source>
        <dbReference type="PROSITE" id="PS51131"/>
    </source>
</evidence>
<evidence type="ECO:0000256" key="6">
    <source>
        <dbReference type="ARBA" id="ARBA00022454"/>
    </source>
</evidence>
<proteinExistence type="inferred from homology"/>
<feature type="coiled-coil region" evidence="22">
    <location>
        <begin position="190"/>
        <end position="339"/>
    </location>
</feature>
<dbReference type="PROSITE" id="PS51131">
    <property type="entry name" value="ZN_HOOK"/>
    <property type="match status" value="1"/>
</dbReference>
<dbReference type="RefSeq" id="XP_004339639.1">
    <property type="nucleotide sequence ID" value="XM_004339591.1"/>
</dbReference>
<dbReference type="GO" id="GO:0070192">
    <property type="term" value="P:chromosome organization involved in meiotic cell cycle"/>
    <property type="evidence" value="ECO:0007669"/>
    <property type="project" value="TreeGrafter"/>
</dbReference>
<keyword evidence="10" id="KW-0378">Hydrolase</keyword>
<dbReference type="InterPro" id="IPR004584">
    <property type="entry name" value="Rad50_eukaryotes"/>
</dbReference>
<feature type="coiled-coil region" evidence="22">
    <location>
        <begin position="628"/>
        <end position="683"/>
    </location>
</feature>
<comment type="similarity">
    <text evidence="4">Belongs to the SMC family. RAD50 subfamily.</text>
</comment>
<reference evidence="24 25" key="1">
    <citation type="journal article" date="2013" name="Genome Biol.">
        <title>Genome of Acanthamoeba castellanii highlights extensive lateral gene transfer and early evolution of tyrosine kinase signaling.</title>
        <authorList>
            <person name="Clarke M."/>
            <person name="Lohan A.J."/>
            <person name="Liu B."/>
            <person name="Lagkouvardos I."/>
            <person name="Roy S."/>
            <person name="Zafar N."/>
            <person name="Bertelli C."/>
            <person name="Schilde C."/>
            <person name="Kianianmomeni A."/>
            <person name="Burglin T.R."/>
            <person name="Frech C."/>
            <person name="Turcotte B."/>
            <person name="Kopec K.O."/>
            <person name="Synnott J.M."/>
            <person name="Choo C."/>
            <person name="Paponov I."/>
            <person name="Finkler A."/>
            <person name="Soon Heng Tan C."/>
            <person name="Hutchins A.P."/>
            <person name="Weinmeier T."/>
            <person name="Rattei T."/>
            <person name="Chu J.S."/>
            <person name="Gimenez G."/>
            <person name="Irimia M."/>
            <person name="Rigden D.J."/>
            <person name="Fitzpatrick D.A."/>
            <person name="Lorenzo-Morales J."/>
            <person name="Bateman A."/>
            <person name="Chiu C.H."/>
            <person name="Tang P."/>
            <person name="Hegemann P."/>
            <person name="Fromm H."/>
            <person name="Raoult D."/>
            <person name="Greub G."/>
            <person name="Miranda-Saavedra D."/>
            <person name="Chen N."/>
            <person name="Nash P."/>
            <person name="Ginger M.L."/>
            <person name="Horn M."/>
            <person name="Schaap P."/>
            <person name="Caler L."/>
            <person name="Loftus B."/>
        </authorList>
    </citation>
    <scope>NUCLEOTIDE SEQUENCE [LARGE SCALE GENOMIC DNA]</scope>
    <source>
        <strain evidence="24 25">Neff</strain>
    </source>
</reference>
<dbReference type="Gene3D" id="3.40.50.300">
    <property type="entry name" value="P-loop containing nucleotide triphosphate hydrolases"/>
    <property type="match status" value="2"/>
</dbReference>
<evidence type="ECO:0000256" key="18">
    <source>
        <dbReference type="ARBA" id="ARBA00023306"/>
    </source>
</evidence>
<evidence type="ECO:0000256" key="11">
    <source>
        <dbReference type="ARBA" id="ARBA00022833"/>
    </source>
</evidence>
<dbReference type="GO" id="GO:0000722">
    <property type="term" value="P:telomere maintenance via recombination"/>
    <property type="evidence" value="ECO:0007669"/>
    <property type="project" value="TreeGrafter"/>
</dbReference>
<dbReference type="GO" id="GO:0000794">
    <property type="term" value="C:condensed nuclear chromosome"/>
    <property type="evidence" value="ECO:0007669"/>
    <property type="project" value="TreeGrafter"/>
</dbReference>
<evidence type="ECO:0000256" key="14">
    <source>
        <dbReference type="ARBA" id="ARBA00023054"/>
    </source>
</evidence>
<dbReference type="STRING" id="1257118.L8GZV8"/>
<evidence type="ECO:0000256" key="21">
    <source>
        <dbReference type="PROSITE-ProRule" id="PRU00471"/>
    </source>
</evidence>
<comment type="subcellular location">
    <subcellularLocation>
        <location evidence="3">Chromosome</location>
    </subcellularLocation>
    <subcellularLocation>
        <location evidence="2">Nucleus</location>
    </subcellularLocation>
</comment>
<dbReference type="PANTHER" id="PTHR18867">
    <property type="entry name" value="RAD50"/>
    <property type="match status" value="1"/>
</dbReference>
<dbReference type="NCBIfam" id="TIGR00606">
    <property type="entry name" value="rad50"/>
    <property type="match status" value="1"/>
</dbReference>
<accession>L8GZV8</accession>
<comment type="catalytic activity">
    <reaction evidence="19">
        <text>ATP + H2O = ADP + phosphate + H(+)</text>
        <dbReference type="Rhea" id="RHEA:13065"/>
        <dbReference type="ChEBI" id="CHEBI:15377"/>
        <dbReference type="ChEBI" id="CHEBI:15378"/>
        <dbReference type="ChEBI" id="CHEBI:30616"/>
        <dbReference type="ChEBI" id="CHEBI:43474"/>
        <dbReference type="ChEBI" id="CHEBI:456216"/>
    </reaction>
</comment>
<dbReference type="GO" id="GO:0016887">
    <property type="term" value="F:ATP hydrolysis activity"/>
    <property type="evidence" value="ECO:0007669"/>
    <property type="project" value="InterPro"/>
</dbReference>
<dbReference type="GO" id="GO:0030870">
    <property type="term" value="C:Mre11 complex"/>
    <property type="evidence" value="ECO:0007669"/>
    <property type="project" value="InterPro"/>
</dbReference>
<dbReference type="SUPFAM" id="SSF52540">
    <property type="entry name" value="P-loop containing nucleoside triphosphate hydrolases"/>
    <property type="match status" value="2"/>
</dbReference>
<dbReference type="FunFam" id="3.40.50.300:FF:001649">
    <property type="entry name" value="DNA repair protein RAD50"/>
    <property type="match status" value="1"/>
</dbReference>
<dbReference type="Pfam" id="PF13476">
    <property type="entry name" value="AAA_23"/>
    <property type="match status" value="1"/>
</dbReference>